<organism evidence="4 5">
    <name type="scientific">Chitinivorax tropicus</name>
    <dbReference type="NCBI Taxonomy" id="714531"/>
    <lineage>
        <taxon>Bacteria</taxon>
        <taxon>Pseudomonadati</taxon>
        <taxon>Pseudomonadota</taxon>
        <taxon>Betaproteobacteria</taxon>
        <taxon>Chitinivorax</taxon>
    </lineage>
</organism>
<accession>A0A840MJY7</accession>
<feature type="domain" description="N-acetyltransferase" evidence="3">
    <location>
        <begin position="3"/>
        <end position="156"/>
    </location>
</feature>
<dbReference type="GO" id="GO:0016747">
    <property type="term" value="F:acyltransferase activity, transferring groups other than amino-acyl groups"/>
    <property type="evidence" value="ECO:0007669"/>
    <property type="project" value="InterPro"/>
</dbReference>
<sequence length="158" mass="17102">MPDVIRPATLHDAIQAWAIRREAVLAQCARHYPMPDLIRWTEGELPSSYAELVAKCFHVVERDGAVIATGTVNLDSGQLDAIFVASRHSGQGVGKAIMNHLEQLARQQGLGVLTLKATLNAAPFYRRCGFVGEAVSEYCSPRGISLACVPMQKSLAEG</sequence>
<evidence type="ECO:0000313" key="5">
    <source>
        <dbReference type="Proteomes" id="UP000575898"/>
    </source>
</evidence>
<reference evidence="4 5" key="1">
    <citation type="submission" date="2020-08" db="EMBL/GenBank/DDBJ databases">
        <title>Genomic Encyclopedia of Type Strains, Phase IV (KMG-IV): sequencing the most valuable type-strain genomes for metagenomic binning, comparative biology and taxonomic classification.</title>
        <authorList>
            <person name="Goeker M."/>
        </authorList>
    </citation>
    <scope>NUCLEOTIDE SEQUENCE [LARGE SCALE GENOMIC DNA]</scope>
    <source>
        <strain evidence="4 5">DSM 27165</strain>
    </source>
</reference>
<evidence type="ECO:0000313" key="4">
    <source>
        <dbReference type="EMBL" id="MBB5017012.1"/>
    </source>
</evidence>
<dbReference type="CDD" id="cd04301">
    <property type="entry name" value="NAT_SF"/>
    <property type="match status" value="1"/>
</dbReference>
<protein>
    <submittedName>
        <fullName evidence="4">GNAT superfamily N-acetyltransferase</fullName>
    </submittedName>
</protein>
<evidence type="ECO:0000256" key="2">
    <source>
        <dbReference type="ARBA" id="ARBA00023315"/>
    </source>
</evidence>
<dbReference type="Gene3D" id="3.40.630.30">
    <property type="match status" value="1"/>
</dbReference>
<dbReference type="AlphaFoldDB" id="A0A840MJY7"/>
<dbReference type="InterPro" id="IPR050832">
    <property type="entry name" value="Bact_Acetyltransf"/>
</dbReference>
<dbReference type="Pfam" id="PF00583">
    <property type="entry name" value="Acetyltransf_1"/>
    <property type="match status" value="1"/>
</dbReference>
<dbReference type="InterPro" id="IPR000182">
    <property type="entry name" value="GNAT_dom"/>
</dbReference>
<keyword evidence="1 4" id="KW-0808">Transferase</keyword>
<dbReference type="Proteomes" id="UP000575898">
    <property type="component" value="Unassembled WGS sequence"/>
</dbReference>
<gene>
    <name evidence="4" type="ORF">HNQ59_000274</name>
</gene>
<keyword evidence="2" id="KW-0012">Acyltransferase</keyword>
<dbReference type="PROSITE" id="PS51186">
    <property type="entry name" value="GNAT"/>
    <property type="match status" value="1"/>
</dbReference>
<evidence type="ECO:0000259" key="3">
    <source>
        <dbReference type="PROSITE" id="PS51186"/>
    </source>
</evidence>
<keyword evidence="5" id="KW-1185">Reference proteome</keyword>
<comment type="caution">
    <text evidence="4">The sequence shown here is derived from an EMBL/GenBank/DDBJ whole genome shotgun (WGS) entry which is preliminary data.</text>
</comment>
<name>A0A840MJY7_9PROT</name>
<dbReference type="RefSeq" id="WP_184034163.1">
    <property type="nucleotide sequence ID" value="NZ_JACHHY010000002.1"/>
</dbReference>
<evidence type="ECO:0000256" key="1">
    <source>
        <dbReference type="ARBA" id="ARBA00022679"/>
    </source>
</evidence>
<proteinExistence type="predicted"/>
<dbReference type="PANTHER" id="PTHR43877">
    <property type="entry name" value="AMINOALKYLPHOSPHONATE N-ACETYLTRANSFERASE-RELATED-RELATED"/>
    <property type="match status" value="1"/>
</dbReference>
<dbReference type="EMBL" id="JACHHY010000002">
    <property type="protein sequence ID" value="MBB5017012.1"/>
    <property type="molecule type" value="Genomic_DNA"/>
</dbReference>
<dbReference type="PANTHER" id="PTHR43877:SF2">
    <property type="entry name" value="AMINOALKYLPHOSPHONATE N-ACETYLTRANSFERASE-RELATED"/>
    <property type="match status" value="1"/>
</dbReference>
<dbReference type="InterPro" id="IPR016181">
    <property type="entry name" value="Acyl_CoA_acyltransferase"/>
</dbReference>
<dbReference type="SUPFAM" id="SSF55729">
    <property type="entry name" value="Acyl-CoA N-acyltransferases (Nat)"/>
    <property type="match status" value="1"/>
</dbReference>